<dbReference type="PANTHER" id="PTHR37402">
    <property type="entry name" value="GRAM DOMAIN-CONTAINING PROTEIN 4"/>
    <property type="match status" value="1"/>
</dbReference>
<protein>
    <submittedName>
        <fullName evidence="2">GRAM domain-containing protein 4</fullName>
    </submittedName>
</protein>
<dbReference type="EMBL" id="JACTAM010000025">
    <property type="protein sequence ID" value="KAI2648354.1"/>
    <property type="molecule type" value="Genomic_DNA"/>
</dbReference>
<sequence length="182" mass="20619">MSRNDCEDHGASTSDPHTVENRVLRRTSPTSADLFEIVAISHSEFKQSIIASTVHRPQYPVQRDYYCASEVATRHVKIKTQISVLNMLKRLDKIRFRGPKRDEFLDLAESPNASDSECNDDVPVKHRSSIKETEEQRDPAGSGTLAMSAAPIQDYKMSDADRLNEVKGHLEIALLEKHFLRE</sequence>
<organism evidence="2 3">
    <name type="scientific">Labeo rohita</name>
    <name type="common">Indian major carp</name>
    <name type="synonym">Cyprinus rohita</name>
    <dbReference type="NCBI Taxonomy" id="84645"/>
    <lineage>
        <taxon>Eukaryota</taxon>
        <taxon>Metazoa</taxon>
        <taxon>Chordata</taxon>
        <taxon>Craniata</taxon>
        <taxon>Vertebrata</taxon>
        <taxon>Euteleostomi</taxon>
        <taxon>Actinopterygii</taxon>
        <taxon>Neopterygii</taxon>
        <taxon>Teleostei</taxon>
        <taxon>Ostariophysi</taxon>
        <taxon>Cypriniformes</taxon>
        <taxon>Cyprinidae</taxon>
        <taxon>Labeoninae</taxon>
        <taxon>Labeonini</taxon>
        <taxon>Labeo</taxon>
    </lineage>
</organism>
<feature type="compositionally biased region" description="Basic and acidic residues" evidence="1">
    <location>
        <begin position="129"/>
        <end position="138"/>
    </location>
</feature>
<dbReference type="InterPro" id="IPR037847">
    <property type="entry name" value="GRAMDC4"/>
</dbReference>
<name>A0ABQ8LCA2_LABRO</name>
<evidence type="ECO:0000313" key="3">
    <source>
        <dbReference type="Proteomes" id="UP000830375"/>
    </source>
</evidence>
<dbReference type="Proteomes" id="UP000830375">
    <property type="component" value="Unassembled WGS sequence"/>
</dbReference>
<keyword evidence="3" id="KW-1185">Reference proteome</keyword>
<feature type="region of interest" description="Disordered" evidence="1">
    <location>
        <begin position="1"/>
        <end position="25"/>
    </location>
</feature>
<comment type="caution">
    <text evidence="2">The sequence shown here is derived from an EMBL/GenBank/DDBJ whole genome shotgun (WGS) entry which is preliminary data.</text>
</comment>
<evidence type="ECO:0000313" key="2">
    <source>
        <dbReference type="EMBL" id="KAI2648354.1"/>
    </source>
</evidence>
<reference evidence="2 3" key="1">
    <citation type="submission" date="2022-01" db="EMBL/GenBank/DDBJ databases">
        <title>A high-quality chromosome-level genome assembly of rohu carp, Labeo rohita.</title>
        <authorList>
            <person name="Arick M.A. II"/>
            <person name="Hsu C.-Y."/>
            <person name="Magbanua Z."/>
            <person name="Pechanova O."/>
            <person name="Grover C."/>
            <person name="Miller E."/>
            <person name="Thrash A."/>
            <person name="Ezzel L."/>
            <person name="Alam S."/>
            <person name="Benzie J."/>
            <person name="Hamilton M."/>
            <person name="Karsi A."/>
            <person name="Lawrence M.L."/>
            <person name="Peterson D.G."/>
        </authorList>
    </citation>
    <scope>NUCLEOTIDE SEQUENCE [LARGE SCALE GENOMIC DNA]</scope>
    <source>
        <strain evidence="3">BAU-BD-2019</strain>
        <tissue evidence="2">Blood</tissue>
    </source>
</reference>
<feature type="compositionally biased region" description="Basic and acidic residues" evidence="1">
    <location>
        <begin position="1"/>
        <end position="10"/>
    </location>
</feature>
<evidence type="ECO:0000256" key="1">
    <source>
        <dbReference type="SAM" id="MobiDB-lite"/>
    </source>
</evidence>
<feature type="region of interest" description="Disordered" evidence="1">
    <location>
        <begin position="108"/>
        <end position="149"/>
    </location>
</feature>
<proteinExistence type="predicted"/>
<dbReference type="PANTHER" id="PTHR37402:SF1">
    <property type="entry name" value="GRAM DOMAIN-CONTAINING PROTEIN 4"/>
    <property type="match status" value="1"/>
</dbReference>
<accession>A0ABQ8LCA2</accession>
<gene>
    <name evidence="2" type="ORF">H4Q32_018432</name>
</gene>